<evidence type="ECO:0000256" key="6">
    <source>
        <dbReference type="ARBA" id="ARBA00023004"/>
    </source>
</evidence>
<dbReference type="GO" id="GO:0046872">
    <property type="term" value="F:metal ion binding"/>
    <property type="evidence" value="ECO:0007669"/>
    <property type="project" value="UniProtKB-KW"/>
</dbReference>
<reference evidence="9 10" key="1">
    <citation type="submission" date="2019-08" db="EMBL/GenBank/DDBJ databases">
        <authorList>
            <person name="Alioto T."/>
            <person name="Alioto T."/>
            <person name="Gomez Garrido J."/>
        </authorList>
    </citation>
    <scope>NUCLEOTIDE SEQUENCE [LARGE SCALE GENOMIC DNA]</scope>
</reference>
<name>A0A5E4MGL4_9HEMI</name>
<dbReference type="GO" id="GO:0006269">
    <property type="term" value="P:DNA replication, synthesis of primer"/>
    <property type="evidence" value="ECO:0007669"/>
    <property type="project" value="UniProtKB-KW"/>
</dbReference>
<dbReference type="EMBL" id="CABPRJ010000486">
    <property type="protein sequence ID" value="VVC28967.1"/>
    <property type="molecule type" value="Genomic_DNA"/>
</dbReference>
<evidence type="ECO:0000256" key="7">
    <source>
        <dbReference type="ARBA" id="ARBA00023014"/>
    </source>
</evidence>
<keyword evidence="5" id="KW-0479">Metal-binding</keyword>
<proteinExistence type="predicted"/>
<dbReference type="AlphaFoldDB" id="A0A5E4MGL4"/>
<dbReference type="GO" id="GO:0051539">
    <property type="term" value="F:4 iron, 4 sulfur cluster binding"/>
    <property type="evidence" value="ECO:0007669"/>
    <property type="project" value="UniProtKB-KW"/>
</dbReference>
<keyword evidence="4" id="KW-0235">DNA replication</keyword>
<evidence type="ECO:0000256" key="5">
    <source>
        <dbReference type="ARBA" id="ARBA00022723"/>
    </source>
</evidence>
<evidence type="ECO:0000313" key="9">
    <source>
        <dbReference type="EMBL" id="VVC28967.1"/>
    </source>
</evidence>
<keyword evidence="2" id="KW-0004">4Fe-4S</keyword>
<gene>
    <name evidence="9" type="ORF">CINCED_3A009761</name>
</gene>
<evidence type="ECO:0000256" key="1">
    <source>
        <dbReference type="ARBA" id="ARBA00001966"/>
    </source>
</evidence>
<dbReference type="GO" id="GO:0006270">
    <property type="term" value="P:DNA replication initiation"/>
    <property type="evidence" value="ECO:0007669"/>
    <property type="project" value="TreeGrafter"/>
</dbReference>
<dbReference type="Pfam" id="PF04104">
    <property type="entry name" value="DNA_primase_lrg"/>
    <property type="match status" value="1"/>
</dbReference>
<evidence type="ECO:0000256" key="4">
    <source>
        <dbReference type="ARBA" id="ARBA00022705"/>
    </source>
</evidence>
<evidence type="ECO:0000256" key="2">
    <source>
        <dbReference type="ARBA" id="ARBA00022485"/>
    </source>
</evidence>
<keyword evidence="7" id="KW-0411">Iron-sulfur</keyword>
<keyword evidence="10" id="KW-1185">Reference proteome</keyword>
<keyword evidence="6" id="KW-0408">Iron</keyword>
<comment type="cofactor">
    <cofactor evidence="1">
        <name>[4Fe-4S] cluster</name>
        <dbReference type="ChEBI" id="CHEBI:49883"/>
    </cofactor>
</comment>
<dbReference type="InterPro" id="IPR007238">
    <property type="entry name" value="DNA_primase_lsu_euk/arc"/>
</dbReference>
<feature type="domain" description="DNA primase large subunit C-terminal" evidence="8">
    <location>
        <begin position="234"/>
        <end position="409"/>
    </location>
</feature>
<dbReference type="Proteomes" id="UP000325440">
    <property type="component" value="Unassembled WGS sequence"/>
</dbReference>
<evidence type="ECO:0000313" key="10">
    <source>
        <dbReference type="Proteomes" id="UP000325440"/>
    </source>
</evidence>
<dbReference type="InterPro" id="IPR058560">
    <property type="entry name" value="DNA_primase_C"/>
</dbReference>
<dbReference type="GO" id="GO:0005658">
    <property type="term" value="C:alpha DNA polymerase:primase complex"/>
    <property type="evidence" value="ECO:0007669"/>
    <property type="project" value="TreeGrafter"/>
</dbReference>
<evidence type="ECO:0000256" key="3">
    <source>
        <dbReference type="ARBA" id="ARBA00022515"/>
    </source>
</evidence>
<dbReference type="Gene3D" id="1.20.930.80">
    <property type="match status" value="1"/>
</dbReference>
<dbReference type="PANTHER" id="PTHR10537">
    <property type="entry name" value="DNA PRIMASE LARGE SUBUNIT"/>
    <property type="match status" value="1"/>
</dbReference>
<dbReference type="Pfam" id="PF26466">
    <property type="entry name" value="DNA_primase_lrg_N"/>
    <property type="match status" value="1"/>
</dbReference>
<protein>
    <submittedName>
        <fullName evidence="9">DNA primase large subunit, eukaryotic/archaeal</fullName>
    </submittedName>
</protein>
<keyword evidence="3" id="KW-0639">Primosome</keyword>
<accession>A0A5E4MGL4</accession>
<dbReference type="OrthoDB" id="421393at2759"/>
<dbReference type="PANTHER" id="PTHR10537:SF3">
    <property type="entry name" value="DNA PRIMASE LARGE SUBUNIT"/>
    <property type="match status" value="1"/>
</dbReference>
<sequence>MFYLHVPDINVSITDVEDSALVRLEHFATYTKLKDKPKNKEYLKNLTPLDYAGFLCLRTHASLTDDCTLKETIIEGECSLITERLLKPNFFKKYLNKIIEDIQCFSLTDDNIDVLLKVCLEYKKKTHATCFENCNEQYIEVPWQKCPTLVSSRKINLIEGIAIVPCSQWNILLVDLFRLIYIKSLYRIHRSISTLAEKSLQIEYLQDKINWFYNSKIAFWKNINKQISLDELFLKKQLLPPCMLISLNSLTANHRLTHHPRYLLTLFLKDIGVPIDQTLMLFEREYSKCGNLKSACTHNWKGHHRQIEYNVQHTYGLVGSKKKYQMKSCAEMQKLTMEVSDEGCCPFVHCTEEKLKSILEEYTPITDVEWNILNNLKNSEQPIRACHWYSRKLFQTSKILCHSTPTHYFFNSNKSSNNNIVP</sequence>
<organism evidence="9 10">
    <name type="scientific">Cinara cedri</name>
    <dbReference type="NCBI Taxonomy" id="506608"/>
    <lineage>
        <taxon>Eukaryota</taxon>
        <taxon>Metazoa</taxon>
        <taxon>Ecdysozoa</taxon>
        <taxon>Arthropoda</taxon>
        <taxon>Hexapoda</taxon>
        <taxon>Insecta</taxon>
        <taxon>Pterygota</taxon>
        <taxon>Neoptera</taxon>
        <taxon>Paraneoptera</taxon>
        <taxon>Hemiptera</taxon>
        <taxon>Sternorrhyncha</taxon>
        <taxon>Aphidomorpha</taxon>
        <taxon>Aphidoidea</taxon>
        <taxon>Aphididae</taxon>
        <taxon>Lachninae</taxon>
        <taxon>Cinara</taxon>
    </lineage>
</organism>
<evidence type="ECO:0000259" key="8">
    <source>
        <dbReference type="Pfam" id="PF04104"/>
    </source>
</evidence>